<sequence length="644" mass="71254">MAAHAVVCAALARAASSKQGEVTIGEVRVQALSPNLVRVEPRGPKGFEDRSTFMVVNRSFPGVSAELKNTEDGKVVRTEFYDVVLRGSEPPACGEMLQDTDVETDPGGTRSSKYPDGILVPDSDACCAACASDPTCNAWVYTVDLAQCYTLNMWLSLKKGQKNRVFGVRPPRLSFEVRSASGAVLYDSLQDYSKARHLLAWPAPLAASSYALVDHPRFHQPEWGATPVPPKAEVGTGLEPTSGYDFDNGVEGDTYVFLLGDDLDGWMASRAEFAALTGPVPVLPDYAYGTWFTWWHPYDEEEAKDDIEQWDTDDLPLDVWGLDMNWRHVSDGKDRFYDHPNTDLFSNFDAFFSYLRGKGLRTFFNDHPFPVAGRGAGGLQTSPEEVAFRWEGLTTWMARGLDFWWFDVNWGISIPPPTVNQSGTAGNWLGLGNAAWGSHVYFTIVDRFHRMLGSRGTDNSRGVTLTKFARDDARPGSGPKGSNRPPESPAQHRYPVWWTGDNVNLQASVESMVDAGVHDFKPFVHSDCGGDKRGSAGDLLRWTAHCAFGTILRYHGEDHRPWSYDGETEDAVRSYLRARYKLLPTLIAAGREATSGGFPLAARGDLFWPLEKGSSRSDQYISKEKAQHGHNFARGPARISLVFA</sequence>
<dbReference type="PANTHER" id="PTHR22762">
    <property type="entry name" value="ALPHA-GLUCOSIDASE"/>
    <property type="match status" value="1"/>
</dbReference>
<reference evidence="6" key="1">
    <citation type="submission" date="2023-10" db="EMBL/GenBank/DDBJ databases">
        <authorList>
            <person name="Chen Y."/>
            <person name="Shah S."/>
            <person name="Dougan E. K."/>
            <person name="Thang M."/>
            <person name="Chan C."/>
        </authorList>
    </citation>
    <scope>NUCLEOTIDE SEQUENCE [LARGE SCALE GENOMIC DNA]</scope>
</reference>
<dbReference type="Gene3D" id="3.50.4.10">
    <property type="entry name" value="Hepatocyte Growth Factor"/>
    <property type="match status" value="1"/>
</dbReference>
<evidence type="ECO:0000313" key="6">
    <source>
        <dbReference type="EMBL" id="CAK0793240.1"/>
    </source>
</evidence>
<evidence type="ECO:0000259" key="5">
    <source>
        <dbReference type="Pfam" id="PF14295"/>
    </source>
</evidence>
<evidence type="ECO:0000256" key="1">
    <source>
        <dbReference type="ARBA" id="ARBA00007806"/>
    </source>
</evidence>
<proteinExistence type="inferred from homology"/>
<evidence type="ECO:0000259" key="4">
    <source>
        <dbReference type="Pfam" id="PF01055"/>
    </source>
</evidence>
<protein>
    <recommendedName>
        <fullName evidence="8">Alpha-glucosidase</fullName>
    </recommendedName>
</protein>
<keyword evidence="2" id="KW-0378">Hydrolase</keyword>
<keyword evidence="7" id="KW-1185">Reference proteome</keyword>
<organism evidence="6 7">
    <name type="scientific">Prorocentrum cordatum</name>
    <dbReference type="NCBI Taxonomy" id="2364126"/>
    <lineage>
        <taxon>Eukaryota</taxon>
        <taxon>Sar</taxon>
        <taxon>Alveolata</taxon>
        <taxon>Dinophyceae</taxon>
        <taxon>Prorocentrales</taxon>
        <taxon>Prorocentraceae</taxon>
        <taxon>Prorocentrum</taxon>
    </lineage>
</organism>
<dbReference type="EMBL" id="CAUYUJ010000925">
    <property type="protein sequence ID" value="CAK0793240.1"/>
    <property type="molecule type" value="Genomic_DNA"/>
</dbReference>
<accession>A0ABN9PLX4</accession>
<evidence type="ECO:0000256" key="3">
    <source>
        <dbReference type="SAM" id="MobiDB-lite"/>
    </source>
</evidence>
<feature type="domain" description="Glycoside hydrolase family 31 TIM barrel" evidence="4">
    <location>
        <begin position="382"/>
        <end position="586"/>
    </location>
</feature>
<evidence type="ECO:0008006" key="8">
    <source>
        <dbReference type="Google" id="ProtNLM"/>
    </source>
</evidence>
<feature type="region of interest" description="Disordered" evidence="3">
    <location>
        <begin position="462"/>
        <end position="493"/>
    </location>
</feature>
<dbReference type="InterPro" id="IPR003609">
    <property type="entry name" value="Pan_app"/>
</dbReference>
<keyword evidence="2" id="KW-0326">Glycosidase</keyword>
<dbReference type="PANTHER" id="PTHR22762:SF120">
    <property type="entry name" value="HETEROGLYCAN GLUCOSIDASE 1"/>
    <property type="match status" value="1"/>
</dbReference>
<gene>
    <name evidence="6" type="ORF">PCOR1329_LOCUS3605</name>
</gene>
<dbReference type="Pfam" id="PF14295">
    <property type="entry name" value="PAN_4"/>
    <property type="match status" value="1"/>
</dbReference>
<name>A0ABN9PLX4_9DINO</name>
<feature type="domain" description="Apple" evidence="5">
    <location>
        <begin position="114"/>
        <end position="144"/>
    </location>
</feature>
<comment type="caution">
    <text evidence="6">The sequence shown here is derived from an EMBL/GenBank/DDBJ whole genome shotgun (WGS) entry which is preliminary data.</text>
</comment>
<dbReference type="InterPro" id="IPR017853">
    <property type="entry name" value="GH"/>
</dbReference>
<dbReference type="Pfam" id="PF01055">
    <property type="entry name" value="Glyco_hydro_31_2nd"/>
    <property type="match status" value="1"/>
</dbReference>
<evidence type="ECO:0000256" key="2">
    <source>
        <dbReference type="RuleBase" id="RU361185"/>
    </source>
</evidence>
<comment type="similarity">
    <text evidence="1 2">Belongs to the glycosyl hydrolase 31 family.</text>
</comment>
<dbReference type="InterPro" id="IPR000322">
    <property type="entry name" value="Glyco_hydro_31_TIM"/>
</dbReference>
<dbReference type="Proteomes" id="UP001189429">
    <property type="component" value="Unassembled WGS sequence"/>
</dbReference>
<dbReference type="SUPFAM" id="SSF51445">
    <property type="entry name" value="(Trans)glycosidases"/>
    <property type="match status" value="1"/>
</dbReference>
<dbReference type="Gene3D" id="3.20.20.80">
    <property type="entry name" value="Glycosidases"/>
    <property type="match status" value="1"/>
</dbReference>
<evidence type="ECO:0000313" key="7">
    <source>
        <dbReference type="Proteomes" id="UP001189429"/>
    </source>
</evidence>